<dbReference type="Gene3D" id="3.30.1330.100">
    <property type="entry name" value="CofE-like"/>
    <property type="match status" value="1"/>
</dbReference>
<dbReference type="HOGENOM" id="CLU_965090_0_0_2"/>
<dbReference type="EMBL" id="CP002772">
    <property type="protein sequence ID" value="AEG17445.1"/>
    <property type="molecule type" value="Genomic_DNA"/>
</dbReference>
<dbReference type="Pfam" id="PF01996">
    <property type="entry name" value="F420_ligase"/>
    <property type="match status" value="1"/>
</dbReference>
<dbReference type="eggNOG" id="arCOG02715">
    <property type="taxonomic scope" value="Archaea"/>
</dbReference>
<feature type="domain" description="Coenzyme F420:L-glutamate ligase-like" evidence="1">
    <location>
        <begin position="25"/>
        <end position="218"/>
    </location>
</feature>
<proteinExistence type="predicted"/>
<name>F6D3M8_METPW</name>
<evidence type="ECO:0000313" key="3">
    <source>
        <dbReference type="Proteomes" id="UP000009231"/>
    </source>
</evidence>
<dbReference type="InterPro" id="IPR002847">
    <property type="entry name" value="F420-0_gamma-glut_ligase-dom"/>
</dbReference>
<evidence type="ECO:0000259" key="1">
    <source>
        <dbReference type="Pfam" id="PF01996"/>
    </source>
</evidence>
<dbReference type="PANTHER" id="PTHR47917">
    <property type="match status" value="1"/>
</dbReference>
<dbReference type="KEGG" id="mew:MSWAN_0403"/>
<dbReference type="PANTHER" id="PTHR47917:SF1">
    <property type="entry name" value="COENZYME F420:L-GLUTAMATE LIGASE"/>
    <property type="match status" value="1"/>
</dbReference>
<reference evidence="2 3" key="1">
    <citation type="journal article" date="2014" name="Int. J. Syst. Evol. Microbiol.">
        <title>Methanobacterium paludis sp. nov. and a novel strain of Methanobacterium lacus isolated from northern peatlands.</title>
        <authorList>
            <person name="Cadillo-Quiroz H."/>
            <person name="Brauer S.L."/>
            <person name="Goodson N."/>
            <person name="Yavitt J.B."/>
            <person name="Zinder S.H."/>
        </authorList>
    </citation>
    <scope>NUCLEOTIDE SEQUENCE [LARGE SCALE GENOMIC DNA]</scope>
    <source>
        <strain evidence="3">DSM 25820 / JCM 18151 / SWAN1</strain>
    </source>
</reference>
<dbReference type="GO" id="GO:0052618">
    <property type="term" value="F:coenzyme F420-0:L-glutamate ligase activity"/>
    <property type="evidence" value="ECO:0007669"/>
    <property type="project" value="TreeGrafter"/>
</dbReference>
<gene>
    <name evidence="2" type="ordered locus">MSWAN_0403</name>
</gene>
<dbReference type="Proteomes" id="UP000009231">
    <property type="component" value="Chromosome"/>
</dbReference>
<dbReference type="SUPFAM" id="SSF144010">
    <property type="entry name" value="CofE-like"/>
    <property type="match status" value="1"/>
</dbReference>
<dbReference type="PIRSF" id="PIRSF006563">
    <property type="entry name" value="UCP006563"/>
    <property type="match status" value="1"/>
</dbReference>
<keyword evidence="3" id="KW-1185">Reference proteome</keyword>
<dbReference type="STRING" id="868131.MSWAN_0403"/>
<sequence length="293" mass="32796">MNYGYIILQKLINMVNSPKYIAIPVKTGYIKPGESYNIIIERAKDLLEDGDFLVISETPISISQGMIVDEAEFEPTILSSILADVWSKYIWGYILGPIFRIKRRTIENLRKLPHEARTHKKVILDYYGLKHALKPASEAGVDLSNVPGTFVSLLPDKPGMVALDIARKIFKDPGRDVTVMIIDTDASYEFAGRKFTSLPIAVDGIKCDLGVWGYILGRFGKIIGPTPLGISKSHNINETLKIAQTAEDYHKKNEMDIETVYDMKNMFDGDITGVTIEMLNSVEHTPAVIVRMC</sequence>
<organism evidence="2 3">
    <name type="scientific">Methanobacterium paludis (strain DSM 25820 / JCM 18151 / SWAN1)</name>
    <dbReference type="NCBI Taxonomy" id="868131"/>
    <lineage>
        <taxon>Archaea</taxon>
        <taxon>Methanobacteriati</taxon>
        <taxon>Methanobacteriota</taxon>
        <taxon>Methanomada group</taxon>
        <taxon>Methanobacteria</taxon>
        <taxon>Methanobacteriales</taxon>
        <taxon>Methanobacteriaceae</taxon>
        <taxon>Methanobacterium</taxon>
    </lineage>
</organism>
<accession>F6D3M8</accession>
<evidence type="ECO:0000313" key="2">
    <source>
        <dbReference type="EMBL" id="AEG17445.1"/>
    </source>
</evidence>
<dbReference type="AlphaFoldDB" id="F6D3M8"/>
<dbReference type="InterPro" id="IPR012030">
    <property type="entry name" value="UCP006563"/>
</dbReference>
<protein>
    <recommendedName>
        <fullName evidence="1">Coenzyme F420:L-glutamate ligase-like domain-containing protein</fullName>
    </recommendedName>
</protein>